<feature type="region of interest" description="Disordered" evidence="1">
    <location>
        <begin position="134"/>
        <end position="153"/>
    </location>
</feature>
<evidence type="ECO:0000313" key="3">
    <source>
        <dbReference type="EMBL" id="QHS91990.1"/>
    </source>
</evidence>
<sequence length="170" mass="19172">MNVAAAATIANLSPLEALLTSFNTNPYFIGLMMLMMNLGGRFLAMEVTKGQEKFFQDPWFRRILIFIVIFIATRNIFVAFWLGLAVILVLGILLNETSPLFIGGPIGKKKASENSGSQTLTPEEADIYRKLTDKLAKTKGTPEDKEPEEESYEKIEDVYSKNMEYIQTMF</sequence>
<keyword evidence="2" id="KW-1133">Transmembrane helix</keyword>
<keyword evidence="2" id="KW-0812">Transmembrane</keyword>
<feature type="transmembrane region" description="Helical" evidence="2">
    <location>
        <begin position="64"/>
        <end position="94"/>
    </location>
</feature>
<feature type="compositionally biased region" description="Basic and acidic residues" evidence="1">
    <location>
        <begin position="134"/>
        <end position="144"/>
    </location>
</feature>
<accession>A0A6C0BIV3</accession>
<dbReference type="AlphaFoldDB" id="A0A6C0BIV3"/>
<protein>
    <submittedName>
        <fullName evidence="3">Uncharacterized protein</fullName>
    </submittedName>
</protein>
<evidence type="ECO:0000256" key="2">
    <source>
        <dbReference type="SAM" id="Phobius"/>
    </source>
</evidence>
<proteinExistence type="predicted"/>
<organism evidence="3">
    <name type="scientific">viral metagenome</name>
    <dbReference type="NCBI Taxonomy" id="1070528"/>
    <lineage>
        <taxon>unclassified sequences</taxon>
        <taxon>metagenomes</taxon>
        <taxon>organismal metagenomes</taxon>
    </lineage>
</organism>
<reference evidence="3" key="1">
    <citation type="journal article" date="2020" name="Nature">
        <title>Giant virus diversity and host interactions through global metagenomics.</title>
        <authorList>
            <person name="Schulz F."/>
            <person name="Roux S."/>
            <person name="Paez-Espino D."/>
            <person name="Jungbluth S."/>
            <person name="Walsh D.A."/>
            <person name="Denef V.J."/>
            <person name="McMahon K.D."/>
            <person name="Konstantinidis K.T."/>
            <person name="Eloe-Fadrosh E.A."/>
            <person name="Kyrpides N.C."/>
            <person name="Woyke T."/>
        </authorList>
    </citation>
    <scope>NUCLEOTIDE SEQUENCE</scope>
    <source>
        <strain evidence="3">GVMAG-M-3300013285-6</strain>
    </source>
</reference>
<name>A0A6C0BIV3_9ZZZZ</name>
<evidence type="ECO:0000256" key="1">
    <source>
        <dbReference type="SAM" id="MobiDB-lite"/>
    </source>
</evidence>
<dbReference type="EMBL" id="MN739167">
    <property type="protein sequence ID" value="QHS91990.1"/>
    <property type="molecule type" value="Genomic_DNA"/>
</dbReference>
<feature type="transmembrane region" description="Helical" evidence="2">
    <location>
        <begin position="27"/>
        <end position="44"/>
    </location>
</feature>
<keyword evidence="2" id="KW-0472">Membrane</keyword>